<dbReference type="AlphaFoldDB" id="A0A1Q3A8J4"/>
<comment type="caution">
    <text evidence="1">The sequence shown here is derived from an EMBL/GenBank/DDBJ whole genome shotgun (WGS) entry which is preliminary data.</text>
</comment>
<dbReference type="Proteomes" id="UP000187013">
    <property type="component" value="Unassembled WGS sequence"/>
</dbReference>
<dbReference type="EMBL" id="BDGX01000032">
    <property type="protein sequence ID" value="GAV51890.1"/>
    <property type="molecule type" value="Genomic_DNA"/>
</dbReference>
<evidence type="ECO:0000313" key="1">
    <source>
        <dbReference type="EMBL" id="GAV51890.1"/>
    </source>
</evidence>
<evidence type="ECO:0000313" key="2">
    <source>
        <dbReference type="Proteomes" id="UP000187013"/>
    </source>
</evidence>
<protein>
    <submittedName>
        <fullName evidence="1">Uncharacterized protein</fullName>
    </submittedName>
</protein>
<accession>A0A1Q3A8J4</accession>
<sequence>MRLIVRKKKKMMISSCLILCIQAQRTHRMLWGRLIRMAMSDCEAAVGSMEATPGPAHVSTGLATSSISVDGITGEVTVRKASGKVKVRKGQSKDEYESQLHDYFQLNAGPKRTEEKWMDEVDPLRLVQEKDLTIKLNRQSLTNFCERLYYQRRYQECLKLSQELVRRYQEVNKKNKLQREIEELEYMVKRSMGK</sequence>
<dbReference type="OrthoDB" id="4082971at2759"/>
<proteinExistence type="predicted"/>
<name>A0A1Q3A8J4_ZYGRO</name>
<reference evidence="1 2" key="1">
    <citation type="submission" date="2016-08" db="EMBL/GenBank/DDBJ databases">
        <title>Draft genome sequence of allopolyploid Zygosaccharomyces rouxii.</title>
        <authorList>
            <person name="Watanabe J."/>
            <person name="Uehara K."/>
            <person name="Mogi Y."/>
            <person name="Tsukioka Y."/>
        </authorList>
    </citation>
    <scope>NUCLEOTIDE SEQUENCE [LARGE SCALE GENOMIC DNA]</scope>
    <source>
        <strain evidence="1 2">NBRC 110957</strain>
    </source>
</reference>
<gene>
    <name evidence="1" type="ORF">ZYGR_0AF03610</name>
</gene>
<organism evidence="1 2">
    <name type="scientific">Zygosaccharomyces rouxii</name>
    <dbReference type="NCBI Taxonomy" id="4956"/>
    <lineage>
        <taxon>Eukaryota</taxon>
        <taxon>Fungi</taxon>
        <taxon>Dikarya</taxon>
        <taxon>Ascomycota</taxon>
        <taxon>Saccharomycotina</taxon>
        <taxon>Saccharomycetes</taxon>
        <taxon>Saccharomycetales</taxon>
        <taxon>Saccharomycetaceae</taxon>
        <taxon>Zygosaccharomyces</taxon>
    </lineage>
</organism>